<evidence type="ECO:0000256" key="4">
    <source>
        <dbReference type="PROSITE-ProRule" id="PRU00335"/>
    </source>
</evidence>
<dbReference type="Proteomes" id="UP000228945">
    <property type="component" value="Chromosome"/>
</dbReference>
<dbReference type="PROSITE" id="PS01081">
    <property type="entry name" value="HTH_TETR_1"/>
    <property type="match status" value="1"/>
</dbReference>
<protein>
    <submittedName>
        <fullName evidence="6">TetR family transcriptional regulator</fullName>
    </submittedName>
</protein>
<evidence type="ECO:0000256" key="3">
    <source>
        <dbReference type="ARBA" id="ARBA00023163"/>
    </source>
</evidence>
<dbReference type="InterPro" id="IPR011075">
    <property type="entry name" value="TetR_C"/>
</dbReference>
<keyword evidence="2 4" id="KW-0238">DNA-binding</keyword>
<dbReference type="OrthoDB" id="9803547at2"/>
<dbReference type="InterPro" id="IPR001647">
    <property type="entry name" value="HTH_TetR"/>
</dbReference>
<name>A0A2D2AXM7_9CAUL</name>
<gene>
    <name evidence="6" type="ORF">CSW64_10095</name>
</gene>
<evidence type="ECO:0000313" key="6">
    <source>
        <dbReference type="EMBL" id="ATQ42735.1"/>
    </source>
</evidence>
<evidence type="ECO:0000256" key="2">
    <source>
        <dbReference type="ARBA" id="ARBA00023125"/>
    </source>
</evidence>
<dbReference type="Pfam" id="PF00440">
    <property type="entry name" value="TetR_N"/>
    <property type="match status" value="1"/>
</dbReference>
<dbReference type="GO" id="GO:0003700">
    <property type="term" value="F:DNA-binding transcription factor activity"/>
    <property type="evidence" value="ECO:0007669"/>
    <property type="project" value="TreeGrafter"/>
</dbReference>
<evidence type="ECO:0000256" key="1">
    <source>
        <dbReference type="ARBA" id="ARBA00023015"/>
    </source>
</evidence>
<reference evidence="6 7" key="1">
    <citation type="submission" date="2017-10" db="EMBL/GenBank/DDBJ databases">
        <title>Genome sequence of Caulobacter mirabilis FWC38.</title>
        <authorList>
            <person name="Fiebig A."/>
            <person name="Crosson S."/>
        </authorList>
    </citation>
    <scope>NUCLEOTIDE SEQUENCE [LARGE SCALE GENOMIC DNA]</scope>
    <source>
        <strain evidence="6 7">FWC 38</strain>
    </source>
</reference>
<dbReference type="Gene3D" id="1.10.10.60">
    <property type="entry name" value="Homeodomain-like"/>
    <property type="match status" value="1"/>
</dbReference>
<dbReference type="EMBL" id="CP024201">
    <property type="protein sequence ID" value="ATQ42735.1"/>
    <property type="molecule type" value="Genomic_DNA"/>
</dbReference>
<dbReference type="AlphaFoldDB" id="A0A2D2AXM7"/>
<keyword evidence="1" id="KW-0805">Transcription regulation</keyword>
<sequence length="197" mass="21360">MSGGRGRPRSAAADTAILEAAVALFAEQGVEGASIDQIARRAGVTRATLYRRWATKEALLVEAIGRLREGGDERVEDWGDVDADAFVALMTDSVPDILGRPDLARLTARLLGAARSHPELLEAYWSGYLAPRRAAFIRSLEAMKTAGRLAADVDPEVFLDMVSGALLYRLLVRPDPFPPEARRAYCLALLRTAGLKV</sequence>
<dbReference type="InterPro" id="IPR009057">
    <property type="entry name" value="Homeodomain-like_sf"/>
</dbReference>
<dbReference type="InterPro" id="IPR036271">
    <property type="entry name" value="Tet_transcr_reg_TetR-rel_C_sf"/>
</dbReference>
<organism evidence="6 7">
    <name type="scientific">Caulobacter mirabilis</name>
    <dbReference type="NCBI Taxonomy" id="69666"/>
    <lineage>
        <taxon>Bacteria</taxon>
        <taxon>Pseudomonadati</taxon>
        <taxon>Pseudomonadota</taxon>
        <taxon>Alphaproteobacteria</taxon>
        <taxon>Caulobacterales</taxon>
        <taxon>Caulobacteraceae</taxon>
        <taxon>Caulobacter</taxon>
    </lineage>
</organism>
<dbReference type="InterPro" id="IPR023772">
    <property type="entry name" value="DNA-bd_HTH_TetR-type_CS"/>
</dbReference>
<proteinExistence type="predicted"/>
<dbReference type="Gene3D" id="1.10.357.10">
    <property type="entry name" value="Tetracycline Repressor, domain 2"/>
    <property type="match status" value="1"/>
</dbReference>
<dbReference type="PANTHER" id="PTHR30055:SF148">
    <property type="entry name" value="TETR-FAMILY TRANSCRIPTIONAL REGULATOR"/>
    <property type="match status" value="1"/>
</dbReference>
<dbReference type="SUPFAM" id="SSF48498">
    <property type="entry name" value="Tetracyclin repressor-like, C-terminal domain"/>
    <property type="match status" value="1"/>
</dbReference>
<keyword evidence="3" id="KW-0804">Transcription</keyword>
<dbReference type="Pfam" id="PF16859">
    <property type="entry name" value="TetR_C_11"/>
    <property type="match status" value="1"/>
</dbReference>
<evidence type="ECO:0000259" key="5">
    <source>
        <dbReference type="PROSITE" id="PS50977"/>
    </source>
</evidence>
<dbReference type="PROSITE" id="PS50977">
    <property type="entry name" value="HTH_TETR_2"/>
    <property type="match status" value="1"/>
</dbReference>
<evidence type="ECO:0000313" key="7">
    <source>
        <dbReference type="Proteomes" id="UP000228945"/>
    </source>
</evidence>
<dbReference type="PANTHER" id="PTHR30055">
    <property type="entry name" value="HTH-TYPE TRANSCRIPTIONAL REGULATOR RUTR"/>
    <property type="match status" value="1"/>
</dbReference>
<dbReference type="RefSeq" id="WP_099621989.1">
    <property type="nucleotide sequence ID" value="NZ_CP024201.1"/>
</dbReference>
<dbReference type="SUPFAM" id="SSF46689">
    <property type="entry name" value="Homeodomain-like"/>
    <property type="match status" value="1"/>
</dbReference>
<dbReference type="GO" id="GO:0000976">
    <property type="term" value="F:transcription cis-regulatory region binding"/>
    <property type="evidence" value="ECO:0007669"/>
    <property type="project" value="TreeGrafter"/>
</dbReference>
<dbReference type="InterPro" id="IPR050109">
    <property type="entry name" value="HTH-type_TetR-like_transc_reg"/>
</dbReference>
<dbReference type="PRINTS" id="PR00455">
    <property type="entry name" value="HTHTETR"/>
</dbReference>
<feature type="domain" description="HTH tetR-type" evidence="5">
    <location>
        <begin position="11"/>
        <end position="71"/>
    </location>
</feature>
<keyword evidence="7" id="KW-1185">Reference proteome</keyword>
<dbReference type="KEGG" id="cmb:CSW64_10095"/>
<accession>A0A2D2AXM7</accession>
<feature type="DNA-binding region" description="H-T-H motif" evidence="4">
    <location>
        <begin position="34"/>
        <end position="53"/>
    </location>
</feature>